<dbReference type="GO" id="GO:0008115">
    <property type="term" value="F:sarcosine oxidase activity"/>
    <property type="evidence" value="ECO:0007669"/>
    <property type="project" value="TreeGrafter"/>
</dbReference>
<dbReference type="Gene3D" id="3.30.9.10">
    <property type="entry name" value="D-Amino Acid Oxidase, subunit A, domain 2"/>
    <property type="match status" value="1"/>
</dbReference>
<name>A0A7S3NLB6_9STRA</name>
<dbReference type="SUPFAM" id="SSF54373">
    <property type="entry name" value="FAD-linked reductases, C-terminal domain"/>
    <property type="match status" value="1"/>
</dbReference>
<comment type="cofactor">
    <cofactor evidence="1">
        <name>FAD</name>
        <dbReference type="ChEBI" id="CHEBI:57692"/>
    </cofactor>
</comment>
<proteinExistence type="inferred from homology"/>
<evidence type="ECO:0000256" key="3">
    <source>
        <dbReference type="ARBA" id="ARBA00022630"/>
    </source>
</evidence>
<dbReference type="EMBL" id="HBIJ01012269">
    <property type="protein sequence ID" value="CAE0367603.1"/>
    <property type="molecule type" value="Transcribed_RNA"/>
</dbReference>
<evidence type="ECO:0000259" key="7">
    <source>
        <dbReference type="Pfam" id="PF01266"/>
    </source>
</evidence>
<evidence type="ECO:0000256" key="4">
    <source>
        <dbReference type="ARBA" id="ARBA00022827"/>
    </source>
</evidence>
<dbReference type="InterPro" id="IPR006076">
    <property type="entry name" value="FAD-dep_OxRdtase"/>
</dbReference>
<dbReference type="InterPro" id="IPR045170">
    <property type="entry name" value="MTOX"/>
</dbReference>
<keyword evidence="6" id="KW-1133">Transmembrane helix</keyword>
<dbReference type="InterPro" id="IPR036188">
    <property type="entry name" value="FAD/NAD-bd_sf"/>
</dbReference>
<dbReference type="SUPFAM" id="SSF51905">
    <property type="entry name" value="FAD/NAD(P)-binding domain"/>
    <property type="match status" value="1"/>
</dbReference>
<dbReference type="Gene3D" id="3.50.50.60">
    <property type="entry name" value="FAD/NAD(P)-binding domain"/>
    <property type="match status" value="1"/>
</dbReference>
<feature type="transmembrane region" description="Helical" evidence="6">
    <location>
        <begin position="21"/>
        <end position="42"/>
    </location>
</feature>
<evidence type="ECO:0000256" key="2">
    <source>
        <dbReference type="ARBA" id="ARBA00010989"/>
    </source>
</evidence>
<dbReference type="Pfam" id="PF01266">
    <property type="entry name" value="DAO"/>
    <property type="match status" value="1"/>
</dbReference>
<evidence type="ECO:0000313" key="8">
    <source>
        <dbReference type="EMBL" id="CAE0367603.1"/>
    </source>
</evidence>
<sequence length="454" mass="49598">MKRRVIINRAARLFFQRRLKSSSATAADVCVIGGGIIGVWAACKAAEKGASVILTEQFARCHELGSSHGDGRIWRKAYEEDVYVDMMEQSLVAWNELSKDLLRTTGMLCLEDAEKARASDSMICGLSHLFERRKLAYQIFENGAGVRSQFPKSYGQLPDDIAAIYLEEAGVLFATPALKQTWTLAENLGVQVFEHTPINSITSLTSNGGYRVHASQDFTIDCASIILACGAWLSQIAMRCFDIDIPTRVTAELVSYHKASPALSVDNKMPVFSARLDNGLGPHGYYGIPKIAHGGFKLSAHHAGELLHRTNSSLLQIRHPDQKINDITEIRNQTLSKDAANDILASNQRFLRRIFPNLVQPEPLSTQRCLYTATPDHDYLIGHLLPPVTVSSSVITAGGGSGHAFKNAPAIGDAAACLALGLNPPFDVSQFSPLRNTLITARNKLEVPTALKCK</sequence>
<keyword evidence="5" id="KW-0560">Oxidoreductase</keyword>
<protein>
    <recommendedName>
        <fullName evidence="7">FAD dependent oxidoreductase domain-containing protein</fullName>
    </recommendedName>
</protein>
<keyword evidence="6" id="KW-0472">Membrane</keyword>
<keyword evidence="4" id="KW-0274">FAD</keyword>
<evidence type="ECO:0000256" key="5">
    <source>
        <dbReference type="ARBA" id="ARBA00023002"/>
    </source>
</evidence>
<dbReference type="AlphaFoldDB" id="A0A7S3NLB6"/>
<dbReference type="GO" id="GO:0050660">
    <property type="term" value="F:flavin adenine dinucleotide binding"/>
    <property type="evidence" value="ECO:0007669"/>
    <property type="project" value="InterPro"/>
</dbReference>
<comment type="similarity">
    <text evidence="2">Belongs to the MSOX/MTOX family.</text>
</comment>
<feature type="domain" description="FAD dependent oxidoreductase" evidence="7">
    <location>
        <begin position="28"/>
        <end position="417"/>
    </location>
</feature>
<dbReference type="PANTHER" id="PTHR10961">
    <property type="entry name" value="PEROXISOMAL SARCOSINE OXIDASE"/>
    <property type="match status" value="1"/>
</dbReference>
<gene>
    <name evidence="8" type="ORF">ALAG00032_LOCUS8360</name>
</gene>
<keyword evidence="3" id="KW-0285">Flavoprotein</keyword>
<keyword evidence="6" id="KW-0812">Transmembrane</keyword>
<dbReference type="PANTHER" id="PTHR10961:SF7">
    <property type="entry name" value="FAD DEPENDENT OXIDOREDUCTASE DOMAIN-CONTAINING PROTEIN"/>
    <property type="match status" value="1"/>
</dbReference>
<accession>A0A7S3NLB6</accession>
<evidence type="ECO:0000256" key="1">
    <source>
        <dbReference type="ARBA" id="ARBA00001974"/>
    </source>
</evidence>
<reference evidence="8" key="1">
    <citation type="submission" date="2021-01" db="EMBL/GenBank/DDBJ databases">
        <authorList>
            <person name="Corre E."/>
            <person name="Pelletier E."/>
            <person name="Niang G."/>
            <person name="Scheremetjew M."/>
            <person name="Finn R."/>
            <person name="Kale V."/>
            <person name="Holt S."/>
            <person name="Cochrane G."/>
            <person name="Meng A."/>
            <person name="Brown T."/>
            <person name="Cohen L."/>
        </authorList>
    </citation>
    <scope>NUCLEOTIDE SEQUENCE</scope>
    <source>
        <strain evidence="8">CCMP1510</strain>
    </source>
</reference>
<organism evidence="8">
    <name type="scientific">Aureoumbra lagunensis</name>
    <dbReference type="NCBI Taxonomy" id="44058"/>
    <lineage>
        <taxon>Eukaryota</taxon>
        <taxon>Sar</taxon>
        <taxon>Stramenopiles</taxon>
        <taxon>Ochrophyta</taxon>
        <taxon>Pelagophyceae</taxon>
        <taxon>Pelagomonadales</taxon>
        <taxon>Aureoumbra</taxon>
    </lineage>
</organism>
<evidence type="ECO:0000256" key="6">
    <source>
        <dbReference type="SAM" id="Phobius"/>
    </source>
</evidence>